<keyword evidence="11" id="KW-0472">Membrane</keyword>
<evidence type="ECO:0000256" key="3">
    <source>
        <dbReference type="ARBA" id="ARBA00022723"/>
    </source>
</evidence>
<comment type="cofactor">
    <cofactor evidence="1">
        <name>Mg(2+)</name>
        <dbReference type="ChEBI" id="CHEBI:18420"/>
    </cofactor>
</comment>
<dbReference type="PANTHER" id="PTHR46956">
    <property type="entry name" value="NUCLEOSIDE DIPHOSPHATE KINASE 6"/>
    <property type="match status" value="1"/>
</dbReference>
<dbReference type="PROSITE" id="PS00469">
    <property type="entry name" value="NDPK"/>
    <property type="match status" value="1"/>
</dbReference>
<evidence type="ECO:0000313" key="14">
    <source>
        <dbReference type="Proteomes" id="UP001620645"/>
    </source>
</evidence>
<dbReference type="Pfam" id="PF04420">
    <property type="entry name" value="CHD5"/>
    <property type="match status" value="1"/>
</dbReference>
<evidence type="ECO:0000256" key="1">
    <source>
        <dbReference type="ARBA" id="ARBA00001946"/>
    </source>
</evidence>
<feature type="compositionally biased region" description="Acidic residues" evidence="10">
    <location>
        <begin position="444"/>
        <end position="456"/>
    </location>
</feature>
<evidence type="ECO:0000256" key="8">
    <source>
        <dbReference type="PROSITE-ProRule" id="PRU00706"/>
    </source>
</evidence>
<keyword evidence="5 9" id="KW-0418">Kinase</keyword>
<protein>
    <recommendedName>
        <fullName evidence="9">Nucleoside diphosphate kinase</fullName>
        <ecNumber evidence="9">2.7.4.6</ecNumber>
    </recommendedName>
</protein>
<evidence type="ECO:0000256" key="9">
    <source>
        <dbReference type="RuleBase" id="RU004013"/>
    </source>
</evidence>
<evidence type="ECO:0000256" key="10">
    <source>
        <dbReference type="SAM" id="MobiDB-lite"/>
    </source>
</evidence>
<reference evidence="13 14" key="1">
    <citation type="submission" date="2024-10" db="EMBL/GenBank/DDBJ databases">
        <authorList>
            <person name="Kim D."/>
        </authorList>
    </citation>
    <scope>NUCLEOTIDE SEQUENCE [LARGE SCALE GENOMIC DNA]</scope>
    <source>
        <strain evidence="13">Taebaek</strain>
    </source>
</reference>
<dbReference type="InterPro" id="IPR036850">
    <property type="entry name" value="NDK-like_dom_sf"/>
</dbReference>
<dbReference type="SUPFAM" id="SSF54919">
    <property type="entry name" value="Nucleoside diphosphate kinase, NDK"/>
    <property type="match status" value="1"/>
</dbReference>
<dbReference type="SMART" id="SM00562">
    <property type="entry name" value="NDK"/>
    <property type="match status" value="1"/>
</dbReference>
<dbReference type="PROSITE" id="PS51374">
    <property type="entry name" value="NDPK_LIKE"/>
    <property type="match status" value="1"/>
</dbReference>
<name>A0ABD2HSE9_HETSC</name>
<keyword evidence="7" id="KW-0460">Magnesium</keyword>
<organism evidence="13 14">
    <name type="scientific">Heterodera schachtii</name>
    <name type="common">Sugarbeet cyst nematode worm</name>
    <name type="synonym">Tylenchus schachtii</name>
    <dbReference type="NCBI Taxonomy" id="97005"/>
    <lineage>
        <taxon>Eukaryota</taxon>
        <taxon>Metazoa</taxon>
        <taxon>Ecdysozoa</taxon>
        <taxon>Nematoda</taxon>
        <taxon>Chromadorea</taxon>
        <taxon>Rhabditida</taxon>
        <taxon>Tylenchina</taxon>
        <taxon>Tylenchomorpha</taxon>
        <taxon>Tylenchoidea</taxon>
        <taxon>Heteroderidae</taxon>
        <taxon>Heteroderinae</taxon>
        <taxon>Heterodera</taxon>
    </lineage>
</organism>
<evidence type="ECO:0000256" key="5">
    <source>
        <dbReference type="ARBA" id="ARBA00022777"/>
    </source>
</evidence>
<dbReference type="Proteomes" id="UP001620645">
    <property type="component" value="Unassembled WGS sequence"/>
</dbReference>
<dbReference type="PANTHER" id="PTHR46956:SF1">
    <property type="entry name" value="NUCLEOSIDE DIPHOSPHATE KINASE 6"/>
    <property type="match status" value="1"/>
</dbReference>
<comment type="caution">
    <text evidence="8">Lacks conserved residue(s) required for the propagation of feature annotation.</text>
</comment>
<dbReference type="GO" id="GO:0046872">
    <property type="term" value="F:metal ion binding"/>
    <property type="evidence" value="ECO:0007669"/>
    <property type="project" value="UniProtKB-KW"/>
</dbReference>
<dbReference type="InterPro" id="IPR029012">
    <property type="entry name" value="Helix_hairpin_bin_sf"/>
</dbReference>
<dbReference type="GO" id="GO:0004550">
    <property type="term" value="F:nucleoside diphosphate kinase activity"/>
    <property type="evidence" value="ECO:0007669"/>
    <property type="project" value="UniProtKB-EC"/>
</dbReference>
<dbReference type="EMBL" id="JBICCN010000429">
    <property type="protein sequence ID" value="KAL3069387.1"/>
    <property type="molecule type" value="Genomic_DNA"/>
</dbReference>
<comment type="similarity">
    <text evidence="8">Belongs to the NDK family.</text>
</comment>
<proteinExistence type="inferred from homology"/>
<dbReference type="Gene3D" id="1.10.287.660">
    <property type="entry name" value="Helix hairpin bin"/>
    <property type="match status" value="1"/>
</dbReference>
<feature type="region of interest" description="Disordered" evidence="10">
    <location>
        <begin position="433"/>
        <end position="456"/>
    </location>
</feature>
<evidence type="ECO:0000256" key="6">
    <source>
        <dbReference type="ARBA" id="ARBA00022840"/>
    </source>
</evidence>
<comment type="catalytic activity">
    <reaction evidence="9">
        <text>a 2'-deoxyribonucleoside 5'-diphosphate + ATP = a 2'-deoxyribonucleoside 5'-triphosphate + ADP</text>
        <dbReference type="Rhea" id="RHEA:44640"/>
        <dbReference type="ChEBI" id="CHEBI:30616"/>
        <dbReference type="ChEBI" id="CHEBI:61560"/>
        <dbReference type="ChEBI" id="CHEBI:73316"/>
        <dbReference type="ChEBI" id="CHEBI:456216"/>
        <dbReference type="EC" id="2.7.4.6"/>
    </reaction>
</comment>
<dbReference type="InterPro" id="IPR023005">
    <property type="entry name" value="Nucleoside_diP_kinase_AS"/>
</dbReference>
<evidence type="ECO:0000256" key="11">
    <source>
        <dbReference type="SAM" id="Phobius"/>
    </source>
</evidence>
<dbReference type="EC" id="2.7.4.6" evidence="9"/>
<evidence type="ECO:0000259" key="12">
    <source>
        <dbReference type="SMART" id="SM00562"/>
    </source>
</evidence>
<evidence type="ECO:0000256" key="4">
    <source>
        <dbReference type="ARBA" id="ARBA00022741"/>
    </source>
</evidence>
<dbReference type="InterPro" id="IPR037994">
    <property type="entry name" value="NDPk6"/>
</dbReference>
<dbReference type="InterPro" id="IPR034907">
    <property type="entry name" value="NDK-like_dom"/>
</dbReference>
<keyword evidence="2 9" id="KW-0808">Transferase</keyword>
<comment type="caution">
    <text evidence="13">The sequence shown here is derived from an EMBL/GenBank/DDBJ whole genome shotgun (WGS) entry which is preliminary data.</text>
</comment>
<dbReference type="AlphaFoldDB" id="A0ABD2HSE9"/>
<keyword evidence="4 9" id="KW-0547">Nucleotide-binding</keyword>
<dbReference type="Gene3D" id="3.30.70.141">
    <property type="entry name" value="Nucleoside diphosphate kinase-like domain"/>
    <property type="match status" value="1"/>
</dbReference>
<keyword evidence="11" id="KW-0812">Transmembrane</keyword>
<gene>
    <name evidence="13" type="ORF">niasHS_018112</name>
</gene>
<sequence length="456" mass="51565">MPEIFPLSQFLPVFATIASIFPFAECLLSVLLFALSVGMVRGMNAIIRVLYTTLISRPGVEPPASPRLAELDEQIGDIRRRMSALSPTDEFAQYFKLERLANKLEEERKKIGVPSRKIGPAFSQKFALGTRAVALLISLALALHSSTEMRLFTICADHFYPFNFLLDFPFSIAAFQWTNQTDDDVSDLQQPVGLFSFSILSLFTLNCWRNARAEKLSKKPWTFGLVKPDGVANPIAVRWLLSAMHCEGFVITNGCRLTVTPDLAGELYSSHQGAFYYGRLIRHICSGPSVAMRMELRKLNTAQNSFDEDDDEAEDQLHGFSSSSAFHPSATECQENAKKFDPLEAINRWRTLLGPSKLFANIYLSGCAEFDEIKCKNLRQMFAVSDTRNLCHGSDSLESLCREFSLFEADMKPVERPEIELFALDDYTLTEADYQTDNNRRNDEEEQEDEEERGIF</sequence>
<feature type="transmembrane region" description="Helical" evidence="11">
    <location>
        <begin position="126"/>
        <end position="143"/>
    </location>
</feature>
<dbReference type="Pfam" id="PF00334">
    <property type="entry name" value="NDK"/>
    <property type="match status" value="1"/>
</dbReference>
<keyword evidence="3" id="KW-0479">Metal-binding</keyword>
<evidence type="ECO:0000256" key="7">
    <source>
        <dbReference type="ARBA" id="ARBA00022842"/>
    </source>
</evidence>
<feature type="domain" description="Nucleoside diphosphate kinase-like" evidence="12">
    <location>
        <begin position="219"/>
        <end position="415"/>
    </location>
</feature>
<evidence type="ECO:0000256" key="2">
    <source>
        <dbReference type="ARBA" id="ARBA00022679"/>
    </source>
</evidence>
<accession>A0ABD2HSE9</accession>
<dbReference type="GO" id="GO:0005524">
    <property type="term" value="F:ATP binding"/>
    <property type="evidence" value="ECO:0007669"/>
    <property type="project" value="UniProtKB-KW"/>
</dbReference>
<evidence type="ECO:0000313" key="13">
    <source>
        <dbReference type="EMBL" id="KAL3069387.1"/>
    </source>
</evidence>
<keyword evidence="11" id="KW-1133">Transmembrane helix</keyword>
<keyword evidence="6 9" id="KW-0067">ATP-binding</keyword>
<feature type="transmembrane region" description="Helical" evidence="11">
    <location>
        <begin position="20"/>
        <end position="40"/>
    </location>
</feature>
<keyword evidence="14" id="KW-1185">Reference proteome</keyword>
<dbReference type="InterPro" id="IPR028945">
    <property type="entry name" value="Get1"/>
</dbReference>